<name>A0A1W6KAF9_9GAMM</name>
<dbReference type="GeneID" id="77256174"/>
<reference evidence="1 2" key="1">
    <citation type="submission" date="2017-04" db="EMBL/GenBank/DDBJ databases">
        <title>Genome Sequence of Marinobacter salarius strain SMR5 Isolated from a culture of the Diatom Skeletonema marinoi.</title>
        <authorList>
            <person name="Topel M."/>
            <person name="Pinder M.I.M."/>
            <person name="Johansson O.N."/>
            <person name="Kourtchenko O."/>
            <person name="Godhe A."/>
            <person name="Clarke A.K."/>
        </authorList>
    </citation>
    <scope>NUCLEOTIDE SEQUENCE [LARGE SCALE GENOMIC DNA]</scope>
    <source>
        <strain evidence="1 2">SMR5</strain>
    </source>
</reference>
<organism evidence="1 2">
    <name type="scientific">Marinobacter salarius</name>
    <dbReference type="NCBI Taxonomy" id="1420917"/>
    <lineage>
        <taxon>Bacteria</taxon>
        <taxon>Pseudomonadati</taxon>
        <taxon>Pseudomonadota</taxon>
        <taxon>Gammaproteobacteria</taxon>
        <taxon>Pseudomonadales</taxon>
        <taxon>Marinobacteraceae</taxon>
        <taxon>Marinobacter</taxon>
    </lineage>
</organism>
<dbReference type="InterPro" id="IPR027417">
    <property type="entry name" value="P-loop_NTPase"/>
</dbReference>
<evidence type="ECO:0000313" key="2">
    <source>
        <dbReference type="Proteomes" id="UP000193100"/>
    </source>
</evidence>
<dbReference type="EMBL" id="CP020931">
    <property type="protein sequence ID" value="ARM84302.1"/>
    <property type="molecule type" value="Genomic_DNA"/>
</dbReference>
<gene>
    <name evidence="1" type="ORF">MARSALSMR5_02229</name>
</gene>
<sequence length="177" mass="20634">MKLVWLHGPPAAGKLTVAKALEKEHGFKLFHNHLAVDLSLSIYDEFGEKDFHDFTNSIRRQALSKANELGVQRIAMTFMTCAEEDRDEIKRYLDFFESENIQVFPVHLLPRHDVLINRSSSTERQKTHKISCEKHLSELLSQWRFLPIHHINTLEIDNSEKPAKDVARQIMHHLETN</sequence>
<evidence type="ECO:0008006" key="3">
    <source>
        <dbReference type="Google" id="ProtNLM"/>
    </source>
</evidence>
<dbReference type="CDD" id="cd02019">
    <property type="entry name" value="NK"/>
    <property type="match status" value="1"/>
</dbReference>
<dbReference type="Proteomes" id="UP000193100">
    <property type="component" value="Chromosome"/>
</dbReference>
<dbReference type="RefSeq" id="WP_085680703.1">
    <property type="nucleotide sequence ID" value="NZ_CP020931.1"/>
</dbReference>
<evidence type="ECO:0000313" key="1">
    <source>
        <dbReference type="EMBL" id="ARM84302.1"/>
    </source>
</evidence>
<dbReference type="Gene3D" id="3.40.50.300">
    <property type="entry name" value="P-loop containing nucleotide triphosphate hydrolases"/>
    <property type="match status" value="1"/>
</dbReference>
<dbReference type="SUPFAM" id="SSF52540">
    <property type="entry name" value="P-loop containing nucleoside triphosphate hydrolases"/>
    <property type="match status" value="1"/>
</dbReference>
<accession>A0A1W6KAF9</accession>
<protein>
    <recommendedName>
        <fullName evidence="3">Shikimate kinase</fullName>
    </recommendedName>
</protein>
<proteinExistence type="predicted"/>
<dbReference type="AlphaFoldDB" id="A0A1W6KAF9"/>